<dbReference type="AlphaFoldDB" id="A0A1R3VFT3"/>
<dbReference type="Gene3D" id="3.20.20.80">
    <property type="entry name" value="Glycosidases"/>
    <property type="match status" value="1"/>
</dbReference>
<evidence type="ECO:0000313" key="3">
    <source>
        <dbReference type="Proteomes" id="UP000188388"/>
    </source>
</evidence>
<name>A0A1R3VFT3_9HYPH</name>
<dbReference type="InterPro" id="IPR017853">
    <property type="entry name" value="GH"/>
</dbReference>
<evidence type="ECO:0000313" key="2">
    <source>
        <dbReference type="EMBL" id="SIT58799.1"/>
    </source>
</evidence>
<keyword evidence="2" id="KW-0378">Hydrolase</keyword>
<dbReference type="SUPFAM" id="SSF51445">
    <property type="entry name" value="(Trans)glycosidases"/>
    <property type="match status" value="1"/>
</dbReference>
<protein>
    <submittedName>
        <fullName evidence="2">Glycoside hydrolase family 25</fullName>
    </submittedName>
</protein>
<dbReference type="GO" id="GO:0016998">
    <property type="term" value="P:cell wall macromolecule catabolic process"/>
    <property type="evidence" value="ECO:0007669"/>
    <property type="project" value="InterPro"/>
</dbReference>
<dbReference type="EMBL" id="FTPD01000056">
    <property type="protein sequence ID" value="SIT58799.1"/>
    <property type="molecule type" value="Genomic_DNA"/>
</dbReference>
<keyword evidence="3" id="KW-1185">Reference proteome</keyword>
<dbReference type="GO" id="GO:0009253">
    <property type="term" value="P:peptidoglycan catabolic process"/>
    <property type="evidence" value="ECO:0007669"/>
    <property type="project" value="InterPro"/>
</dbReference>
<reference evidence="3" key="1">
    <citation type="submission" date="2017-01" db="EMBL/GenBank/DDBJ databases">
        <authorList>
            <person name="Brunel B."/>
        </authorList>
    </citation>
    <scope>NUCLEOTIDE SEQUENCE [LARGE SCALE GENOMIC DNA]</scope>
</reference>
<dbReference type="Proteomes" id="UP000188388">
    <property type="component" value="Unassembled WGS sequence"/>
</dbReference>
<accession>A0A1R3VFT3</accession>
<dbReference type="InterPro" id="IPR002053">
    <property type="entry name" value="Glyco_hydro_25"/>
</dbReference>
<evidence type="ECO:0000256" key="1">
    <source>
        <dbReference type="ARBA" id="ARBA00010646"/>
    </source>
</evidence>
<dbReference type="STRING" id="1631249.BQ8794_60108"/>
<comment type="similarity">
    <text evidence="1">Belongs to the glycosyl hydrolase 25 family.</text>
</comment>
<dbReference type="Pfam" id="PF01183">
    <property type="entry name" value="Glyco_hydro_25"/>
    <property type="match status" value="1"/>
</dbReference>
<sequence>MSRSALRGEAIRTAARLQVDRTDNPRIHTRLNRNRSVFFCHVDFGCKPPEISRLSKLFGGLTMLKVLSTGFFSAILIASNFCTSDCRAQEESAAPLPEPGPTTCAEIVAPASFEMASAEIRGLNPNNDGIKPSGFVKPSIDRPVIHGIDISKYQDEADFRSVKDCGGSFAYVRLSGGTNPDNELLYRTHWANTRASDMIPGPYHNFSVIPHLLKNVATAPSGKRSELIKALTPEAMGSAKKQAALFSTRLAEVLSLDPSNNKAYLPIAIDLSVRPLADDESSRQEIGTLYGAMVCEFIGKVSKGEFGKSPIVLFSDPDTFEYYRLIEKADSCSQQDVLIWIRHRTFDGSAFYDHDADGFFKDICKIGEEGKDNQAGRCLIEQYTSFGGFALFKNGSPLDLDRIFASEQEFQALWQGSEKP</sequence>
<dbReference type="PROSITE" id="PS51904">
    <property type="entry name" value="GLYCOSYL_HYDROL_F25_2"/>
    <property type="match status" value="1"/>
</dbReference>
<organism evidence="2 3">
    <name type="scientific">Mesorhizobium prunaredense</name>
    <dbReference type="NCBI Taxonomy" id="1631249"/>
    <lineage>
        <taxon>Bacteria</taxon>
        <taxon>Pseudomonadati</taxon>
        <taxon>Pseudomonadota</taxon>
        <taxon>Alphaproteobacteria</taxon>
        <taxon>Hyphomicrobiales</taxon>
        <taxon>Phyllobacteriaceae</taxon>
        <taxon>Mesorhizobium</taxon>
    </lineage>
</organism>
<gene>
    <name evidence="2" type="ORF">BQ8794_60108</name>
</gene>
<proteinExistence type="inferred from homology"/>
<dbReference type="GO" id="GO:0003796">
    <property type="term" value="F:lysozyme activity"/>
    <property type="evidence" value="ECO:0007669"/>
    <property type="project" value="InterPro"/>
</dbReference>